<evidence type="ECO:0000313" key="2">
    <source>
        <dbReference type="EMBL" id="BAD54721.1"/>
    </source>
</evidence>
<evidence type="ECO:0000256" key="1">
    <source>
        <dbReference type="SAM" id="Phobius"/>
    </source>
</evidence>
<name>Q5ZCY6_ORYSJ</name>
<keyword evidence="1" id="KW-0472">Membrane</keyword>
<evidence type="ECO:0000313" key="3">
    <source>
        <dbReference type="EMBL" id="BAD54728.1"/>
    </source>
</evidence>
<organism evidence="2">
    <name type="scientific">Oryza sativa subsp. japonica</name>
    <name type="common">Rice</name>
    <dbReference type="NCBI Taxonomy" id="39947"/>
    <lineage>
        <taxon>Eukaryota</taxon>
        <taxon>Viridiplantae</taxon>
        <taxon>Streptophyta</taxon>
        <taxon>Embryophyta</taxon>
        <taxon>Tracheophyta</taxon>
        <taxon>Spermatophyta</taxon>
        <taxon>Magnoliopsida</taxon>
        <taxon>Liliopsida</taxon>
        <taxon>Poales</taxon>
        <taxon>Poaceae</taxon>
        <taxon>BOP clade</taxon>
        <taxon>Oryzoideae</taxon>
        <taxon>Oryzeae</taxon>
        <taxon>Oryzinae</taxon>
        <taxon>Oryza</taxon>
        <taxon>Oryza sativa</taxon>
    </lineage>
</organism>
<feature type="transmembrane region" description="Helical" evidence="1">
    <location>
        <begin position="30"/>
        <end position="58"/>
    </location>
</feature>
<reference evidence="2" key="1">
    <citation type="journal article" date="2002" name="Nature">
        <title>The genome sequence and structure of rice chromosome 1.</title>
        <authorList>
            <person name="Sasaki T."/>
            <person name="Matsumoto T."/>
            <person name="Yamamoto K."/>
            <person name="Sakata K."/>
            <person name="Baba T."/>
            <person name="Katayose Y."/>
            <person name="Wu J."/>
            <person name="Niimura Y."/>
            <person name="Cheng Z."/>
            <person name="Nagamura Y."/>
            <person name="Antonio B.A."/>
            <person name="Kanamori H."/>
            <person name="Hosokawa S."/>
            <person name="Masukawa M."/>
            <person name="Arikawa K."/>
            <person name="Chiden Y."/>
            <person name="Hayashi M."/>
            <person name="Okamoto M."/>
            <person name="Ando T."/>
            <person name="Aoki H."/>
            <person name="Arita K."/>
            <person name="Hamada M."/>
            <person name="Harada C."/>
            <person name="Hijishita S."/>
            <person name="Honda M."/>
            <person name="Ichikawa Y."/>
            <person name="Idonuma A."/>
            <person name="Iijima M."/>
            <person name="Ikeda M."/>
            <person name="Ikeno M."/>
            <person name="Itoh S."/>
            <person name="Itoh T."/>
            <person name="Itoh Y."/>
            <person name="Itoh Y."/>
            <person name="Iwabuchi A."/>
            <person name="Kamiya K."/>
            <person name="Karasawa W."/>
            <person name="Katagiri S."/>
            <person name="Kikuta A."/>
            <person name="Kobayashi N."/>
            <person name="Kono I."/>
            <person name="Machita K."/>
            <person name="Maehara T."/>
            <person name="Mizuno H."/>
            <person name="Mizubayashi T."/>
            <person name="Mukai Y."/>
            <person name="Nagasaki H."/>
            <person name="Nakashima M."/>
            <person name="Nakama Y."/>
            <person name="Nakamichi Y."/>
            <person name="Nakamura M."/>
            <person name="Namiki N."/>
            <person name="Negishi M."/>
            <person name="Ohta I."/>
            <person name="Ono N."/>
            <person name="Saji S."/>
            <person name="Sakai K."/>
            <person name="Shibata M."/>
            <person name="Shimokawa T."/>
            <person name="Shomura A."/>
            <person name="Song J."/>
            <person name="Takazaki Y."/>
            <person name="Terasawa K."/>
            <person name="Tsuji K."/>
            <person name="Waki K."/>
            <person name="Yamagata H."/>
            <person name="Yamane H."/>
            <person name="Yoshiki S."/>
            <person name="Yoshihara R."/>
            <person name="Yukawa K."/>
            <person name="Zhong H."/>
            <person name="Iwama H."/>
            <person name="Endo T."/>
            <person name="Ito H."/>
            <person name="Hahn J.H."/>
            <person name="Kim H.I."/>
            <person name="Eun M.Y."/>
            <person name="Yano M."/>
            <person name="Jiang J."/>
            <person name="Gojobori T."/>
        </authorList>
    </citation>
    <scope>NUCLEOTIDE SEQUENCE</scope>
</reference>
<keyword evidence="1" id="KW-1133">Transmembrane helix</keyword>
<evidence type="ECO:0000313" key="4">
    <source>
        <dbReference type="Proteomes" id="UP000000763"/>
    </source>
</evidence>
<reference evidence="4" key="2">
    <citation type="journal article" date="2005" name="Nature">
        <title>The map-based sequence of the rice genome.</title>
        <authorList>
            <consortium name="International rice genome sequencing project (IRGSP)"/>
            <person name="Matsumoto T."/>
            <person name="Wu J."/>
            <person name="Kanamori H."/>
            <person name="Katayose Y."/>
            <person name="Fujisawa M."/>
            <person name="Namiki N."/>
            <person name="Mizuno H."/>
            <person name="Yamamoto K."/>
            <person name="Antonio B.A."/>
            <person name="Baba T."/>
            <person name="Sakata K."/>
            <person name="Nagamura Y."/>
            <person name="Aoki H."/>
            <person name="Arikawa K."/>
            <person name="Arita K."/>
            <person name="Bito T."/>
            <person name="Chiden Y."/>
            <person name="Fujitsuka N."/>
            <person name="Fukunaka R."/>
            <person name="Hamada M."/>
            <person name="Harada C."/>
            <person name="Hayashi A."/>
            <person name="Hijishita S."/>
            <person name="Honda M."/>
            <person name="Hosokawa S."/>
            <person name="Ichikawa Y."/>
            <person name="Idonuma A."/>
            <person name="Iijima M."/>
            <person name="Ikeda M."/>
            <person name="Ikeno M."/>
            <person name="Ito K."/>
            <person name="Ito S."/>
            <person name="Ito T."/>
            <person name="Ito Y."/>
            <person name="Ito Y."/>
            <person name="Iwabuchi A."/>
            <person name="Kamiya K."/>
            <person name="Karasawa W."/>
            <person name="Kurita K."/>
            <person name="Katagiri S."/>
            <person name="Kikuta A."/>
            <person name="Kobayashi H."/>
            <person name="Kobayashi N."/>
            <person name="Machita K."/>
            <person name="Maehara T."/>
            <person name="Masukawa M."/>
            <person name="Mizubayashi T."/>
            <person name="Mukai Y."/>
            <person name="Nagasaki H."/>
            <person name="Nagata Y."/>
            <person name="Naito S."/>
            <person name="Nakashima M."/>
            <person name="Nakama Y."/>
            <person name="Nakamichi Y."/>
            <person name="Nakamura M."/>
            <person name="Meguro A."/>
            <person name="Negishi M."/>
            <person name="Ohta I."/>
            <person name="Ohta T."/>
            <person name="Okamoto M."/>
            <person name="Ono N."/>
            <person name="Saji S."/>
            <person name="Sakaguchi M."/>
            <person name="Sakai K."/>
            <person name="Shibata M."/>
            <person name="Shimokawa T."/>
            <person name="Song J."/>
            <person name="Takazaki Y."/>
            <person name="Terasawa K."/>
            <person name="Tsugane M."/>
            <person name="Tsuji K."/>
            <person name="Ueda S."/>
            <person name="Waki K."/>
            <person name="Yamagata H."/>
            <person name="Yamamoto M."/>
            <person name="Yamamoto S."/>
            <person name="Yamane H."/>
            <person name="Yoshiki S."/>
            <person name="Yoshihara R."/>
            <person name="Yukawa K."/>
            <person name="Zhong H."/>
            <person name="Yano M."/>
            <person name="Yuan Q."/>
            <person name="Ouyang S."/>
            <person name="Liu J."/>
            <person name="Jones K.M."/>
            <person name="Gansberger K."/>
            <person name="Moffat K."/>
            <person name="Hill J."/>
            <person name="Bera J."/>
            <person name="Fadrosh D."/>
            <person name="Jin S."/>
            <person name="Johri S."/>
            <person name="Kim M."/>
            <person name="Overton L."/>
            <person name="Reardon M."/>
            <person name="Tsitrin T."/>
            <person name="Vuong H."/>
            <person name="Weaver B."/>
            <person name="Ciecko A."/>
            <person name="Tallon L."/>
            <person name="Jackson J."/>
            <person name="Pai G."/>
            <person name="Aken S.V."/>
            <person name="Utterback T."/>
            <person name="Reidmuller S."/>
            <person name="Feldblyum T."/>
            <person name="Hsiao J."/>
            <person name="Zismann V."/>
            <person name="Iobst S."/>
            <person name="de Vazeille A.R."/>
            <person name="Buell C.R."/>
            <person name="Ying K."/>
            <person name="Li Y."/>
            <person name="Lu T."/>
            <person name="Huang Y."/>
            <person name="Zhao Q."/>
            <person name="Feng Q."/>
            <person name="Zhang L."/>
            <person name="Zhu J."/>
            <person name="Weng Q."/>
            <person name="Mu J."/>
            <person name="Lu Y."/>
            <person name="Fan D."/>
            <person name="Liu Y."/>
            <person name="Guan J."/>
            <person name="Zhang Y."/>
            <person name="Yu S."/>
            <person name="Liu X."/>
            <person name="Zhang Y."/>
            <person name="Hong G."/>
            <person name="Han B."/>
            <person name="Choisne N."/>
            <person name="Demange N."/>
            <person name="Orjeda G."/>
            <person name="Samain S."/>
            <person name="Cattolico L."/>
            <person name="Pelletier E."/>
            <person name="Couloux A."/>
            <person name="Segurens B."/>
            <person name="Wincker P."/>
            <person name="D'Hont A."/>
            <person name="Scarpelli C."/>
            <person name="Weissenbach J."/>
            <person name="Salanoubat M."/>
            <person name="Quetier F."/>
            <person name="Yu Y."/>
            <person name="Kim H.R."/>
            <person name="Rambo T."/>
            <person name="Currie J."/>
            <person name="Collura K."/>
            <person name="Luo M."/>
            <person name="Yang T."/>
            <person name="Ammiraju J.S.S."/>
            <person name="Engler F."/>
            <person name="Soderlund C."/>
            <person name="Wing R.A."/>
            <person name="Palmer L.E."/>
            <person name="de la Bastide M."/>
            <person name="Spiegel L."/>
            <person name="Nascimento L."/>
            <person name="Zutavern T."/>
            <person name="O'Shaughnessy A."/>
            <person name="Dike S."/>
            <person name="Dedhia N."/>
            <person name="Preston R."/>
            <person name="Balija V."/>
            <person name="McCombie W.R."/>
            <person name="Chow T."/>
            <person name="Chen H."/>
            <person name="Chung M."/>
            <person name="Chen C."/>
            <person name="Shaw J."/>
            <person name="Wu H."/>
            <person name="Hsiao K."/>
            <person name="Chao Y."/>
            <person name="Chu M."/>
            <person name="Cheng C."/>
            <person name="Hour A."/>
            <person name="Lee P."/>
            <person name="Lin S."/>
            <person name="Lin Y."/>
            <person name="Liou J."/>
            <person name="Liu S."/>
            <person name="Hsing Y."/>
            <person name="Raghuvanshi S."/>
            <person name="Mohanty A."/>
            <person name="Bharti A.K."/>
            <person name="Gaur A."/>
            <person name="Gupta V."/>
            <person name="Kumar D."/>
            <person name="Ravi V."/>
            <person name="Vij S."/>
            <person name="Kapur A."/>
            <person name="Khurana P."/>
            <person name="Khurana P."/>
            <person name="Khurana J.P."/>
            <person name="Tyagi A.K."/>
            <person name="Gaikwad K."/>
            <person name="Singh A."/>
            <person name="Dalal V."/>
            <person name="Srivastava S."/>
            <person name="Dixit A."/>
            <person name="Pal A.K."/>
            <person name="Ghazi I.A."/>
            <person name="Yadav M."/>
            <person name="Pandit A."/>
            <person name="Bhargava A."/>
            <person name="Sureshbabu K."/>
            <person name="Batra K."/>
            <person name="Sharma T.R."/>
            <person name="Mohapatra T."/>
            <person name="Singh N.K."/>
            <person name="Messing J."/>
            <person name="Nelson A.B."/>
            <person name="Fuks G."/>
            <person name="Kavchok S."/>
            <person name="Keizer G."/>
            <person name="Linton E."/>
            <person name="Llaca V."/>
            <person name="Song R."/>
            <person name="Tanyolac B."/>
            <person name="Young S."/>
            <person name="Ho-Il K."/>
            <person name="Hahn J.H."/>
            <person name="Sangsakoo G."/>
            <person name="Vanavichit A."/>
            <person name="de Mattos Luiz.A.T."/>
            <person name="Zimmer P.D."/>
            <person name="Malone G."/>
            <person name="Dellagostin O."/>
            <person name="de Oliveira A.C."/>
            <person name="Bevan M."/>
            <person name="Bancroft I."/>
            <person name="Minx P."/>
            <person name="Cordum H."/>
            <person name="Wilson R."/>
            <person name="Cheng Z."/>
            <person name="Jin W."/>
            <person name="Jiang J."/>
            <person name="Leong S.A."/>
            <person name="Iwama H."/>
            <person name="Gojobori T."/>
            <person name="Itoh T."/>
            <person name="Niimura Y."/>
            <person name="Fujii Y."/>
            <person name="Habara T."/>
            <person name="Sakai H."/>
            <person name="Sato Y."/>
            <person name="Wilson G."/>
            <person name="Kumar K."/>
            <person name="McCouch S."/>
            <person name="Juretic N."/>
            <person name="Hoen D."/>
            <person name="Wright S."/>
            <person name="Bruskiewich R."/>
            <person name="Bureau T."/>
            <person name="Miyao A."/>
            <person name="Hirochika H."/>
            <person name="Nishikawa T."/>
            <person name="Kadowaki K."/>
            <person name="Sugiura M."/>
            <person name="Burr B."/>
            <person name="Sasaki T."/>
        </authorList>
    </citation>
    <scope>NUCLEOTIDE SEQUENCE [LARGE SCALE GENOMIC DNA]</scope>
    <source>
        <strain evidence="4">cv. Nipponbare</strain>
    </source>
</reference>
<accession>Q5ZCY6</accession>
<gene>
    <name evidence="3" type="ORF">P0489E06.18</name>
    <name evidence="2" type="ORF">P0554D10.42</name>
</gene>
<proteinExistence type="predicted"/>
<dbReference type="Proteomes" id="UP000000763">
    <property type="component" value="Chromosome 1"/>
</dbReference>
<reference evidence="4" key="3">
    <citation type="journal article" date="2008" name="Nucleic Acids Res.">
        <title>The rice annotation project database (RAP-DB): 2008 update.</title>
        <authorList>
            <consortium name="The rice annotation project (RAP)"/>
        </authorList>
    </citation>
    <scope>GENOME REANNOTATION</scope>
    <source>
        <strain evidence="4">cv. Nipponbare</strain>
    </source>
</reference>
<dbReference type="EMBL" id="AP003143">
    <property type="protein sequence ID" value="BAD54728.1"/>
    <property type="molecule type" value="Genomic_DNA"/>
</dbReference>
<protein>
    <submittedName>
        <fullName evidence="2">Uncharacterized protein</fullName>
    </submittedName>
</protein>
<dbReference type="EMBL" id="AP002869">
    <property type="protein sequence ID" value="BAD54721.1"/>
    <property type="molecule type" value="Genomic_DNA"/>
</dbReference>
<dbReference type="AlphaFoldDB" id="Q5ZCY6"/>
<accession>Q5ZDS2</accession>
<dbReference type="Proteomes" id="UP000817658">
    <property type="component" value="Chromosome 1"/>
</dbReference>
<keyword evidence="1" id="KW-0812">Transmembrane</keyword>
<sequence length="105" mass="12440">MEDDIWTLNLFCDGALNGPMHVQKNMDRNIICYFNLVGLIVDIGYLDCDFIYFLYFIIFTNIHMDVENARMTLSVIWDREYHDQRLEADAIAHVAWHLRGRRARG</sequence>